<dbReference type="SUPFAM" id="SSF56672">
    <property type="entry name" value="DNA/RNA polymerases"/>
    <property type="match status" value="1"/>
</dbReference>
<dbReference type="InterPro" id="IPR043502">
    <property type="entry name" value="DNA/RNA_pol_sf"/>
</dbReference>
<feature type="coiled-coil region" evidence="1">
    <location>
        <begin position="59"/>
        <end position="86"/>
    </location>
</feature>
<accession>A0A0R0LR29</accession>
<evidence type="ECO:0000313" key="3">
    <source>
        <dbReference type="Proteomes" id="UP000051530"/>
    </source>
</evidence>
<dbReference type="EMBL" id="LGUB01001510">
    <property type="protein sequence ID" value="KRH91802.1"/>
    <property type="molecule type" value="Genomic_DNA"/>
</dbReference>
<evidence type="ECO:0000313" key="2">
    <source>
        <dbReference type="EMBL" id="KRH91802.1"/>
    </source>
</evidence>
<dbReference type="InterPro" id="IPR043128">
    <property type="entry name" value="Rev_trsase/Diguanyl_cyclase"/>
</dbReference>
<protein>
    <submittedName>
        <fullName evidence="2">Uncharacterized protein</fullName>
    </submittedName>
</protein>
<evidence type="ECO:0000256" key="1">
    <source>
        <dbReference type="SAM" id="Coils"/>
    </source>
</evidence>
<dbReference type="VEuPathDB" id="MicrosporidiaDB:M153_2409600099"/>
<comment type="caution">
    <text evidence="2">The sequence shown here is derived from an EMBL/GenBank/DDBJ whole genome shotgun (WGS) entry which is preliminary data.</text>
</comment>
<dbReference type="Proteomes" id="UP000051530">
    <property type="component" value="Unassembled WGS sequence"/>
</dbReference>
<dbReference type="OrthoDB" id="2194291at2759"/>
<name>A0A0R0LR29_9MICR</name>
<keyword evidence="1" id="KW-0175">Coiled coil</keyword>
<sequence>MPKEKIEKVLIVQKPKTKKELESFLRIVNHHRKFFDNYTACTEDLYDLLKEERSITQWRKVHDEQFQKCKDQIEKYREKIARSQRRFCVRM</sequence>
<organism evidence="2 3">
    <name type="scientific">Pseudoloma neurophilia</name>
    <dbReference type="NCBI Taxonomy" id="146866"/>
    <lineage>
        <taxon>Eukaryota</taxon>
        <taxon>Fungi</taxon>
        <taxon>Fungi incertae sedis</taxon>
        <taxon>Microsporidia</taxon>
        <taxon>Pseudoloma</taxon>
    </lineage>
</organism>
<dbReference type="Gene3D" id="3.30.70.270">
    <property type="match status" value="1"/>
</dbReference>
<proteinExistence type="predicted"/>
<reference evidence="2 3" key="1">
    <citation type="submission" date="2015-07" db="EMBL/GenBank/DDBJ databases">
        <title>The genome of Pseudoloma neurophilia, a relevant intracellular parasite of the zebrafish.</title>
        <authorList>
            <person name="Ndikumana S."/>
            <person name="Pelin A."/>
            <person name="Sanders J."/>
            <person name="Corradi N."/>
        </authorList>
    </citation>
    <scope>NUCLEOTIDE SEQUENCE [LARGE SCALE GENOMIC DNA]</scope>
    <source>
        <strain evidence="2 3">MK1</strain>
    </source>
</reference>
<gene>
    <name evidence="2" type="ORF">M153_2409600099</name>
</gene>
<dbReference type="AlphaFoldDB" id="A0A0R0LR29"/>
<keyword evidence="3" id="KW-1185">Reference proteome</keyword>